<dbReference type="InterPro" id="IPR014825">
    <property type="entry name" value="DNA_alkylation"/>
</dbReference>
<dbReference type="AlphaFoldDB" id="A0A1Q9JKI8"/>
<evidence type="ECO:0000313" key="1">
    <source>
        <dbReference type="EMBL" id="OLR56686.1"/>
    </source>
</evidence>
<dbReference type="Pfam" id="PF08713">
    <property type="entry name" value="DNA_alkylation"/>
    <property type="match status" value="1"/>
</dbReference>
<dbReference type="Proteomes" id="UP000187404">
    <property type="component" value="Unassembled WGS sequence"/>
</dbReference>
<reference evidence="1 2" key="1">
    <citation type="journal article" date="2016" name="Appl. Environ. Microbiol.">
        <title>Function and Phylogeny of Bacterial Butyryl Coenzyme A:Acetate Transferases and Their Diversity in the Proximal Colon of Swine.</title>
        <authorList>
            <person name="Trachsel J."/>
            <person name="Bayles D.O."/>
            <person name="Looft T."/>
            <person name="Levine U.Y."/>
            <person name="Allen H.K."/>
        </authorList>
    </citation>
    <scope>NUCLEOTIDE SEQUENCE [LARGE SCALE GENOMIC DNA]</scope>
    <source>
        <strain evidence="1 2">68-3-10</strain>
    </source>
</reference>
<name>A0A1Q9JKI8_9FIRM</name>
<protein>
    <submittedName>
        <fullName evidence="1">DNA alkylation repair protein</fullName>
    </submittedName>
</protein>
<dbReference type="PANTHER" id="PTHR34070">
    <property type="entry name" value="ARMADILLO-TYPE FOLD"/>
    <property type="match status" value="1"/>
</dbReference>
<sequence>MLTDEIRAELFRLQDPAYRDFQSHLIPTVAPERMIGVRTPELRKFAKELGKRTDTDEFLENLPHRYFDEDQLHAFLLSEMKDYGECLAAVERFLPFVNNWATCDQMSPRVFRKHRTELLQPIRDWLASEQPYTVRFGVGMLMEHYLDGDFDPTYPEMAARLRSEEYYVNMMIAWYFATALAKQYEAVLPFLEEQRLDVWTHNKAIQKAIESRRITPEQKAYLRGLKIKRQK</sequence>
<dbReference type="InterPro" id="IPR016024">
    <property type="entry name" value="ARM-type_fold"/>
</dbReference>
<proteinExistence type="predicted"/>
<accession>A0A1Q9JKI8</accession>
<comment type="caution">
    <text evidence="1">The sequence shown here is derived from an EMBL/GenBank/DDBJ whole genome shotgun (WGS) entry which is preliminary data.</text>
</comment>
<gene>
    <name evidence="1" type="ORF">BHK98_11790</name>
</gene>
<keyword evidence="2" id="KW-1185">Reference proteome</keyword>
<dbReference type="RefSeq" id="WP_075714501.1">
    <property type="nucleotide sequence ID" value="NZ_MJIE01000001.1"/>
</dbReference>
<evidence type="ECO:0000313" key="2">
    <source>
        <dbReference type="Proteomes" id="UP000187404"/>
    </source>
</evidence>
<dbReference type="SUPFAM" id="SSF48371">
    <property type="entry name" value="ARM repeat"/>
    <property type="match status" value="1"/>
</dbReference>
<dbReference type="STRING" id="1261640.BHK98_11790"/>
<dbReference type="OrthoDB" id="9784740at2"/>
<dbReference type="EMBL" id="MJIE01000001">
    <property type="protein sequence ID" value="OLR56686.1"/>
    <property type="molecule type" value="Genomic_DNA"/>
</dbReference>
<organism evidence="1 2">
    <name type="scientific">Hornefia porci</name>
    <dbReference type="NCBI Taxonomy" id="2652292"/>
    <lineage>
        <taxon>Bacteria</taxon>
        <taxon>Bacillati</taxon>
        <taxon>Bacillota</taxon>
        <taxon>Clostridia</taxon>
        <taxon>Peptostreptococcales</taxon>
        <taxon>Anaerovoracaceae</taxon>
        <taxon>Hornefia</taxon>
    </lineage>
</organism>
<dbReference type="PANTHER" id="PTHR34070:SF1">
    <property type="entry name" value="DNA ALKYLATION REPAIR PROTEIN"/>
    <property type="match status" value="1"/>
</dbReference>
<dbReference type="CDD" id="cd06561">
    <property type="entry name" value="AlkD_like"/>
    <property type="match status" value="1"/>
</dbReference>
<dbReference type="Gene3D" id="1.25.10.90">
    <property type="match status" value="1"/>
</dbReference>